<dbReference type="Pfam" id="PF01420">
    <property type="entry name" value="Methylase_S"/>
    <property type="match status" value="2"/>
</dbReference>
<name>A0A4Y8VL10_9BACT</name>
<dbReference type="InterPro" id="IPR000055">
    <property type="entry name" value="Restrct_endonuc_typeI_TRD"/>
</dbReference>
<dbReference type="InterPro" id="IPR051212">
    <property type="entry name" value="Type-I_RE_S_subunit"/>
</dbReference>
<evidence type="ECO:0000256" key="1">
    <source>
        <dbReference type="ARBA" id="ARBA00010923"/>
    </source>
</evidence>
<evidence type="ECO:0000256" key="2">
    <source>
        <dbReference type="ARBA" id="ARBA00022747"/>
    </source>
</evidence>
<keyword evidence="5" id="KW-0378">Hydrolase</keyword>
<dbReference type="EMBL" id="SGVY01000018">
    <property type="protein sequence ID" value="TFH81068.1"/>
    <property type="molecule type" value="Genomic_DNA"/>
</dbReference>
<gene>
    <name evidence="5" type="ORF">EXN75_08305</name>
</gene>
<evidence type="ECO:0000313" key="5">
    <source>
        <dbReference type="EMBL" id="TFH81068.1"/>
    </source>
</evidence>
<organism evidence="5 6">
    <name type="scientific">Segatella hominis</name>
    <dbReference type="NCBI Taxonomy" id="2518605"/>
    <lineage>
        <taxon>Bacteria</taxon>
        <taxon>Pseudomonadati</taxon>
        <taxon>Bacteroidota</taxon>
        <taxon>Bacteroidia</taxon>
        <taxon>Bacteroidales</taxon>
        <taxon>Prevotellaceae</taxon>
        <taxon>Segatella</taxon>
    </lineage>
</organism>
<evidence type="ECO:0000256" key="3">
    <source>
        <dbReference type="ARBA" id="ARBA00023125"/>
    </source>
</evidence>
<proteinExistence type="inferred from homology"/>
<dbReference type="GO" id="GO:0009307">
    <property type="term" value="P:DNA restriction-modification system"/>
    <property type="evidence" value="ECO:0007669"/>
    <property type="project" value="UniProtKB-KW"/>
</dbReference>
<dbReference type="SUPFAM" id="SSF116734">
    <property type="entry name" value="DNA methylase specificity domain"/>
    <property type="match status" value="2"/>
</dbReference>
<dbReference type="PANTHER" id="PTHR43140">
    <property type="entry name" value="TYPE-1 RESTRICTION ENZYME ECOKI SPECIFICITY PROTEIN"/>
    <property type="match status" value="1"/>
</dbReference>
<evidence type="ECO:0000259" key="4">
    <source>
        <dbReference type="Pfam" id="PF01420"/>
    </source>
</evidence>
<keyword evidence="2" id="KW-0680">Restriction system</keyword>
<dbReference type="CDD" id="cd17260">
    <property type="entry name" value="RMtype1_S_EcoEI-TRD1-CR1_like"/>
    <property type="match status" value="1"/>
</dbReference>
<sequence length="467" mass="53285">MSSYYEKVLATGEVKCIDEEIPFEIPKGWEWTRIGNIFNHTSGKQQSSSNKSGGTPQKFITTSNLYWGYFVLDNVKVMNFTDEEIKNCSATKGDLLVCEGGAGYGRSAIWNEDYDICLQNHVHRLRPCINGICEYVYYFIYLLKESNNLASVGTAMPGLSANRLKGLLLPLPPINEQKRIVSKMEELIPLINRYAKAQQSLDELNQNINEKIKKSCLQEAIQGWPNCPKLSTLLSNPKDVSVENLLERIKEEKQRLVKEGKLKKSALNDSIIFKGDDNKYYEQIGKKCVDITEEIPFSIPANWKWVRIRDVFQLNPKNEADNETLAAFIPMEKISAGYKSDFTFDLVKWGNIKKGFTHFANGDVAFAKITPCFQNRKSAIFHGLPNGIGAGTTELKVLRPYGNTIGRWYLLYFLESPYFIDEATFKGTANQQRIVVGYLENKLFPLPPRKQQQRIVEKIEQLMQLLK</sequence>
<reference evidence="5 6" key="1">
    <citation type="submission" date="2019-02" db="EMBL/GenBank/DDBJ databases">
        <title>Draft Genome Sequence of the Prevotella sp. BCRC 81118, Isolated from Human Feces.</title>
        <authorList>
            <person name="Huang C.-H."/>
        </authorList>
    </citation>
    <scope>NUCLEOTIDE SEQUENCE [LARGE SCALE GENOMIC DNA]</scope>
    <source>
        <strain evidence="5 6">BCRC 81118</strain>
    </source>
</reference>
<comment type="similarity">
    <text evidence="1">Belongs to the type-I restriction system S methylase family.</text>
</comment>
<dbReference type="PANTHER" id="PTHR43140:SF1">
    <property type="entry name" value="TYPE I RESTRICTION ENZYME ECOKI SPECIFICITY SUBUNIT"/>
    <property type="match status" value="1"/>
</dbReference>
<dbReference type="Proteomes" id="UP000297872">
    <property type="component" value="Unassembled WGS sequence"/>
</dbReference>
<dbReference type="GO" id="GO:0003677">
    <property type="term" value="F:DNA binding"/>
    <property type="evidence" value="ECO:0007669"/>
    <property type="project" value="UniProtKB-KW"/>
</dbReference>
<protein>
    <submittedName>
        <fullName evidence="5">Restriction endonuclease subunit S</fullName>
    </submittedName>
</protein>
<keyword evidence="5" id="KW-0540">Nuclease</keyword>
<keyword evidence="6" id="KW-1185">Reference proteome</keyword>
<evidence type="ECO:0000313" key="6">
    <source>
        <dbReference type="Proteomes" id="UP000297872"/>
    </source>
</evidence>
<accession>A0A4Y8VL10</accession>
<dbReference type="RefSeq" id="WP_134843435.1">
    <property type="nucleotide sequence ID" value="NZ_SGVY01000018.1"/>
</dbReference>
<feature type="domain" description="Type I restriction modification DNA specificity" evidence="4">
    <location>
        <begin position="26"/>
        <end position="189"/>
    </location>
</feature>
<keyword evidence="3" id="KW-0238">DNA-binding</keyword>
<keyword evidence="5" id="KW-0255">Endonuclease</keyword>
<dbReference type="InterPro" id="IPR044946">
    <property type="entry name" value="Restrct_endonuc_typeI_TRD_sf"/>
</dbReference>
<feature type="domain" description="Type I restriction modification DNA specificity" evidence="4">
    <location>
        <begin position="300"/>
        <end position="464"/>
    </location>
</feature>
<dbReference type="Gene3D" id="3.90.220.20">
    <property type="entry name" value="DNA methylase specificity domains"/>
    <property type="match status" value="2"/>
</dbReference>
<comment type="caution">
    <text evidence="5">The sequence shown here is derived from an EMBL/GenBank/DDBJ whole genome shotgun (WGS) entry which is preliminary data.</text>
</comment>
<dbReference type="AlphaFoldDB" id="A0A4Y8VL10"/>
<dbReference type="GO" id="GO:0004519">
    <property type="term" value="F:endonuclease activity"/>
    <property type="evidence" value="ECO:0007669"/>
    <property type="project" value="UniProtKB-KW"/>
</dbReference>
<dbReference type="GeneID" id="302995292"/>
<dbReference type="OrthoDB" id="2234796at2"/>